<accession>A0A4U2Z7A1</accession>
<evidence type="ECO:0000313" key="1">
    <source>
        <dbReference type="EMBL" id="TKI70137.1"/>
    </source>
</evidence>
<name>A0A4U2Z7A1_9BACI</name>
<evidence type="ECO:0000313" key="2">
    <source>
        <dbReference type="Proteomes" id="UP000308744"/>
    </source>
</evidence>
<keyword evidence="2" id="KW-1185">Reference proteome</keyword>
<reference evidence="1 2" key="1">
    <citation type="submission" date="2019-04" db="EMBL/GenBank/DDBJ databases">
        <title>Lysinibacillus genome sequencing.</title>
        <authorList>
            <person name="Dunlap C."/>
        </authorList>
    </citation>
    <scope>NUCLEOTIDE SEQUENCE [LARGE SCALE GENOMIC DNA]</scope>
    <source>
        <strain evidence="1 2">CCTCC AB 2010389</strain>
    </source>
</reference>
<proteinExistence type="predicted"/>
<gene>
    <name evidence="1" type="ORF">FC756_08515</name>
</gene>
<dbReference type="RefSeq" id="WP_153063478.1">
    <property type="nucleotide sequence ID" value="NZ_PYWM01000001.1"/>
</dbReference>
<protein>
    <submittedName>
        <fullName evidence="1">Uncharacterized protein</fullName>
    </submittedName>
</protein>
<organism evidence="1 2">
    <name type="scientific">Lysinibacillus mangiferihumi</name>
    <dbReference type="NCBI Taxonomy" id="1130819"/>
    <lineage>
        <taxon>Bacteria</taxon>
        <taxon>Bacillati</taxon>
        <taxon>Bacillota</taxon>
        <taxon>Bacilli</taxon>
        <taxon>Bacillales</taxon>
        <taxon>Bacillaceae</taxon>
        <taxon>Lysinibacillus</taxon>
    </lineage>
</organism>
<dbReference type="EMBL" id="SZPU01000022">
    <property type="protein sequence ID" value="TKI70137.1"/>
    <property type="molecule type" value="Genomic_DNA"/>
</dbReference>
<sequence>MMLEIRKKQIVTTRKKHECYGCVEEIEKGKSAVYVSAKEDEKHIQFHLHEECNKTIAKDKWFSGSGLYRGCIKEAVKNSEELKSINISSLDELPFVLGLQKGLGG</sequence>
<dbReference type="Proteomes" id="UP000308744">
    <property type="component" value="Unassembled WGS sequence"/>
</dbReference>
<dbReference type="AlphaFoldDB" id="A0A4U2Z7A1"/>
<comment type="caution">
    <text evidence="1">The sequence shown here is derived from an EMBL/GenBank/DDBJ whole genome shotgun (WGS) entry which is preliminary data.</text>
</comment>